<reference evidence="2" key="2">
    <citation type="submission" date="2022-01" db="EMBL/GenBank/DDBJ databases">
        <authorList>
            <person name="Yamashiro T."/>
            <person name="Shiraishi A."/>
            <person name="Satake H."/>
            <person name="Nakayama K."/>
        </authorList>
    </citation>
    <scope>NUCLEOTIDE SEQUENCE</scope>
</reference>
<name>A0ABQ5EF15_9ASTR</name>
<dbReference type="Proteomes" id="UP001151760">
    <property type="component" value="Unassembled WGS sequence"/>
</dbReference>
<sequence>MCTSQEGRDCSGVDVYTALAAEVRVLCGLLHGEANEVCCRVMGEQSGLSCGSFLMKLMAFVRPGRLKSKWKSAFPMRMVVYKFLHFHDSTNNMKRILFSTPDIKLQELGRTREDNKMRQQRAMWPSMIKVEGGDTLLAKWKEWLSRHARKREGGADSASTSQPLRGLVGPKPVST</sequence>
<proteinExistence type="predicted"/>
<keyword evidence="3" id="KW-1185">Reference proteome</keyword>
<reference evidence="2" key="1">
    <citation type="journal article" date="2022" name="Int. J. Mol. Sci.">
        <title>Draft Genome of Tanacetum Coccineum: Genomic Comparison of Closely Related Tanacetum-Family Plants.</title>
        <authorList>
            <person name="Yamashiro T."/>
            <person name="Shiraishi A."/>
            <person name="Nakayama K."/>
            <person name="Satake H."/>
        </authorList>
    </citation>
    <scope>NUCLEOTIDE SEQUENCE</scope>
</reference>
<accession>A0ABQ5EF15</accession>
<gene>
    <name evidence="2" type="ORF">Tco_0975640</name>
</gene>
<evidence type="ECO:0000313" key="2">
    <source>
        <dbReference type="EMBL" id="GJT49483.1"/>
    </source>
</evidence>
<dbReference type="EMBL" id="BQNB010016242">
    <property type="protein sequence ID" value="GJT49483.1"/>
    <property type="molecule type" value="Genomic_DNA"/>
</dbReference>
<feature type="region of interest" description="Disordered" evidence="1">
    <location>
        <begin position="151"/>
        <end position="175"/>
    </location>
</feature>
<organism evidence="2 3">
    <name type="scientific">Tanacetum coccineum</name>
    <dbReference type="NCBI Taxonomy" id="301880"/>
    <lineage>
        <taxon>Eukaryota</taxon>
        <taxon>Viridiplantae</taxon>
        <taxon>Streptophyta</taxon>
        <taxon>Embryophyta</taxon>
        <taxon>Tracheophyta</taxon>
        <taxon>Spermatophyta</taxon>
        <taxon>Magnoliopsida</taxon>
        <taxon>eudicotyledons</taxon>
        <taxon>Gunneridae</taxon>
        <taxon>Pentapetalae</taxon>
        <taxon>asterids</taxon>
        <taxon>campanulids</taxon>
        <taxon>Asterales</taxon>
        <taxon>Asteraceae</taxon>
        <taxon>Asteroideae</taxon>
        <taxon>Anthemideae</taxon>
        <taxon>Anthemidinae</taxon>
        <taxon>Tanacetum</taxon>
    </lineage>
</organism>
<evidence type="ECO:0000256" key="1">
    <source>
        <dbReference type="SAM" id="MobiDB-lite"/>
    </source>
</evidence>
<comment type="caution">
    <text evidence="2">The sequence shown here is derived from an EMBL/GenBank/DDBJ whole genome shotgun (WGS) entry which is preliminary data.</text>
</comment>
<protein>
    <submittedName>
        <fullName evidence="2">Uncharacterized protein</fullName>
    </submittedName>
</protein>
<evidence type="ECO:0000313" key="3">
    <source>
        <dbReference type="Proteomes" id="UP001151760"/>
    </source>
</evidence>